<evidence type="ECO:0000256" key="2">
    <source>
        <dbReference type="ARBA" id="ARBA00022741"/>
    </source>
</evidence>
<feature type="region of interest" description="Disordered" evidence="5">
    <location>
        <begin position="1"/>
        <end position="21"/>
    </location>
</feature>
<accession>A0A7U6GI48</accession>
<dbReference type="Proteomes" id="UP000031631">
    <property type="component" value="Chromosome"/>
</dbReference>
<dbReference type="GO" id="GO:0009236">
    <property type="term" value="P:cobalamin biosynthetic process"/>
    <property type="evidence" value="ECO:0007669"/>
    <property type="project" value="UniProtKB-UniRule"/>
</dbReference>
<dbReference type="RefSeq" id="WP_041066357.1">
    <property type="nucleotide sequence ID" value="NZ_AP012273.1"/>
</dbReference>
<dbReference type="GO" id="GO:0008817">
    <property type="term" value="F:corrinoid adenosyltransferase activity"/>
    <property type="evidence" value="ECO:0007669"/>
    <property type="project" value="UniProtKB-UniRule"/>
</dbReference>
<name>A0A7U6GI48_9GAMM</name>
<dbReference type="KEGG" id="tbn:TBH_C1079"/>
<keyword evidence="8" id="KW-1185">Reference proteome</keyword>
<feature type="domain" description="Cobalamin adenosyltransferase-like" evidence="6">
    <location>
        <begin position="7"/>
        <end position="164"/>
    </location>
</feature>
<feature type="compositionally biased region" description="Polar residues" evidence="5">
    <location>
        <begin position="1"/>
        <end position="17"/>
    </location>
</feature>
<comment type="pathway">
    <text evidence="4">Cofactor biosynthesis; adenosylcobalamin biosynthesis; adenosylcobalamin from cob(II)yrinate a,c-diamide: step 2/7.</text>
</comment>
<evidence type="ECO:0000256" key="4">
    <source>
        <dbReference type="RuleBase" id="RU366026"/>
    </source>
</evidence>
<evidence type="ECO:0000313" key="7">
    <source>
        <dbReference type="EMBL" id="BAO44008.1"/>
    </source>
</evidence>
<evidence type="ECO:0000256" key="1">
    <source>
        <dbReference type="ARBA" id="ARBA00022679"/>
    </source>
</evidence>
<gene>
    <name evidence="7" type="ORF">TBH_C1079</name>
</gene>
<dbReference type="NCBIfam" id="TIGR00636">
    <property type="entry name" value="PduO_Nterm"/>
    <property type="match status" value="1"/>
</dbReference>
<keyword evidence="3 4" id="KW-0067">ATP-binding</keyword>
<organism evidence="7 8">
    <name type="scientific">Thiolapillus brandeum</name>
    <dbReference type="NCBI Taxonomy" id="1076588"/>
    <lineage>
        <taxon>Bacteria</taxon>
        <taxon>Pseudomonadati</taxon>
        <taxon>Pseudomonadota</taxon>
        <taxon>Gammaproteobacteria</taxon>
        <taxon>Chromatiales</taxon>
        <taxon>Sedimenticolaceae</taxon>
        <taxon>Thiolapillus</taxon>
    </lineage>
</organism>
<dbReference type="GO" id="GO:0005524">
    <property type="term" value="F:ATP binding"/>
    <property type="evidence" value="ECO:0007669"/>
    <property type="project" value="UniProtKB-UniRule"/>
</dbReference>
<dbReference type="AlphaFoldDB" id="A0A7U6GI48"/>
<evidence type="ECO:0000256" key="5">
    <source>
        <dbReference type="SAM" id="MobiDB-lite"/>
    </source>
</evidence>
<dbReference type="InterPro" id="IPR016030">
    <property type="entry name" value="CblAdoTrfase-like"/>
</dbReference>
<proteinExistence type="inferred from homology"/>
<reference evidence="7 8" key="1">
    <citation type="journal article" date="2014" name="PLoS ONE">
        <title>Physiological and genomic features of a novel sulfur-oxidizing gammaproteobacterium belonging to a previously uncultivated symbiotic lineage isolated from a hydrothermal vent.</title>
        <authorList>
            <person name="Nunoura T."/>
            <person name="Takaki Y."/>
            <person name="Kazama H."/>
            <person name="Kakuta J."/>
            <person name="Shimamura S."/>
            <person name="Makita H."/>
            <person name="Hirai M."/>
            <person name="Miyazaki M."/>
            <person name="Takai K."/>
        </authorList>
    </citation>
    <scope>NUCLEOTIDE SEQUENCE [LARGE SCALE GENOMIC DNA]</scope>
    <source>
        <strain evidence="7 8">Hiromi1</strain>
    </source>
</reference>
<keyword evidence="2 4" id="KW-0547">Nucleotide-binding</keyword>
<dbReference type="PANTHER" id="PTHR12213">
    <property type="entry name" value="CORRINOID ADENOSYLTRANSFERASE"/>
    <property type="match status" value="1"/>
</dbReference>
<dbReference type="EC" id="2.5.1.17" evidence="4"/>
<dbReference type="PANTHER" id="PTHR12213:SF0">
    <property type="entry name" value="CORRINOID ADENOSYLTRANSFERASE MMAB"/>
    <property type="match status" value="1"/>
</dbReference>
<comment type="catalytic activity">
    <reaction evidence="4">
        <text>2 cob(II)yrinate a,c diamide + reduced [electron-transfer flavoprotein] + 2 ATP = 2 adenosylcob(III)yrinate a,c-diamide + 2 triphosphate + oxidized [electron-transfer flavoprotein] + 3 H(+)</text>
        <dbReference type="Rhea" id="RHEA:11528"/>
        <dbReference type="Rhea" id="RHEA-COMP:10685"/>
        <dbReference type="Rhea" id="RHEA-COMP:10686"/>
        <dbReference type="ChEBI" id="CHEBI:15378"/>
        <dbReference type="ChEBI" id="CHEBI:18036"/>
        <dbReference type="ChEBI" id="CHEBI:30616"/>
        <dbReference type="ChEBI" id="CHEBI:57692"/>
        <dbReference type="ChEBI" id="CHEBI:58307"/>
        <dbReference type="ChEBI" id="CHEBI:58503"/>
        <dbReference type="ChEBI" id="CHEBI:58537"/>
        <dbReference type="EC" id="2.5.1.17"/>
    </reaction>
</comment>
<protein>
    <recommendedName>
        <fullName evidence="4">Corrinoid adenosyltransferase</fullName>
        <ecNumber evidence="4">2.5.1.17</ecNumber>
    </recommendedName>
    <alternativeName>
        <fullName evidence="4">Cob(II)alamin adenosyltransferase</fullName>
    </alternativeName>
    <alternativeName>
        <fullName evidence="4">Cob(II)yrinic acid a,c-diamide adenosyltransferase</fullName>
    </alternativeName>
    <alternativeName>
        <fullName evidence="4">Cobinamide/cobalamin adenosyltransferase</fullName>
    </alternativeName>
</protein>
<comment type="catalytic activity">
    <reaction evidence="4">
        <text>2 cob(II)alamin + reduced [electron-transfer flavoprotein] + 2 ATP = 2 adenosylcob(III)alamin + 2 triphosphate + oxidized [electron-transfer flavoprotein] + 3 H(+)</text>
        <dbReference type="Rhea" id="RHEA:28671"/>
        <dbReference type="Rhea" id="RHEA-COMP:10685"/>
        <dbReference type="Rhea" id="RHEA-COMP:10686"/>
        <dbReference type="ChEBI" id="CHEBI:15378"/>
        <dbReference type="ChEBI" id="CHEBI:16304"/>
        <dbReference type="ChEBI" id="CHEBI:18036"/>
        <dbReference type="ChEBI" id="CHEBI:18408"/>
        <dbReference type="ChEBI" id="CHEBI:30616"/>
        <dbReference type="ChEBI" id="CHEBI:57692"/>
        <dbReference type="ChEBI" id="CHEBI:58307"/>
        <dbReference type="EC" id="2.5.1.17"/>
    </reaction>
</comment>
<dbReference type="OrthoDB" id="9778896at2"/>
<evidence type="ECO:0000259" key="6">
    <source>
        <dbReference type="Pfam" id="PF01923"/>
    </source>
</evidence>
<evidence type="ECO:0000256" key="3">
    <source>
        <dbReference type="ARBA" id="ARBA00022840"/>
    </source>
</evidence>
<evidence type="ECO:0000313" key="8">
    <source>
        <dbReference type="Proteomes" id="UP000031631"/>
    </source>
</evidence>
<dbReference type="Pfam" id="PF01923">
    <property type="entry name" value="Cob_adeno_trans"/>
    <property type="match status" value="1"/>
</dbReference>
<comment type="similarity">
    <text evidence="4">Belongs to the Cob(I)alamin adenosyltransferase family.</text>
</comment>
<dbReference type="InterPro" id="IPR036451">
    <property type="entry name" value="CblAdoTrfase-like_sf"/>
</dbReference>
<dbReference type="Gene3D" id="1.20.1200.10">
    <property type="entry name" value="Cobalamin adenosyltransferase-like"/>
    <property type="match status" value="1"/>
</dbReference>
<dbReference type="UniPathway" id="UPA00148">
    <property type="reaction ID" value="UER00233"/>
</dbReference>
<dbReference type="EMBL" id="AP012273">
    <property type="protein sequence ID" value="BAO44008.1"/>
    <property type="molecule type" value="Genomic_DNA"/>
</dbReference>
<keyword evidence="1 4" id="KW-0808">Transferase</keyword>
<sequence>MARLTRITTRTGDSGQTGLADGSRVAKDSLRIQVLGDLDELNAALGLLAVEMRPLALEVIIPDIQQKLFSLGGETALPGHEELNGEAVGLLEMWQENLNEQLPPLEEFILPGGTRAAAQAHVARAVCRRTERSLWRLSHKEKVNFESLKYLNRLSDLLFDLARFLNHEAGAEETTWKREK</sequence>
<dbReference type="InterPro" id="IPR029499">
    <property type="entry name" value="PduO-typ"/>
</dbReference>
<keyword evidence="4" id="KW-0169">Cobalamin biosynthesis</keyword>
<dbReference type="SUPFAM" id="SSF89028">
    <property type="entry name" value="Cobalamin adenosyltransferase-like"/>
    <property type="match status" value="1"/>
</dbReference>